<evidence type="ECO:0000256" key="8">
    <source>
        <dbReference type="ARBA" id="ARBA00023136"/>
    </source>
</evidence>
<feature type="region of interest" description="Disordered" evidence="9">
    <location>
        <begin position="98"/>
        <end position="160"/>
    </location>
</feature>
<dbReference type="GO" id="GO:0140359">
    <property type="term" value="F:ABC-type transporter activity"/>
    <property type="evidence" value="ECO:0007669"/>
    <property type="project" value="InterPro"/>
</dbReference>
<feature type="compositionally biased region" description="Pro residues" evidence="9">
    <location>
        <begin position="102"/>
        <end position="124"/>
    </location>
</feature>
<keyword evidence="14" id="KW-1185">Reference proteome</keyword>
<dbReference type="SUPFAM" id="SSF49879">
    <property type="entry name" value="SMAD/FHA domain"/>
    <property type="match status" value="2"/>
</dbReference>
<evidence type="ECO:0000256" key="6">
    <source>
        <dbReference type="ARBA" id="ARBA00022840"/>
    </source>
</evidence>
<dbReference type="Pfam" id="PF00005">
    <property type="entry name" value="ABC_tran"/>
    <property type="match status" value="1"/>
</dbReference>
<feature type="transmembrane region" description="Helical" evidence="10">
    <location>
        <begin position="671"/>
        <end position="693"/>
    </location>
</feature>
<evidence type="ECO:0000259" key="11">
    <source>
        <dbReference type="PROSITE" id="PS50006"/>
    </source>
</evidence>
<dbReference type="SMART" id="SM00382">
    <property type="entry name" value="AAA"/>
    <property type="match status" value="1"/>
</dbReference>
<dbReference type="PROSITE" id="PS00211">
    <property type="entry name" value="ABC_TRANSPORTER_1"/>
    <property type="match status" value="1"/>
</dbReference>
<evidence type="ECO:0000256" key="2">
    <source>
        <dbReference type="ARBA" id="ARBA00022448"/>
    </source>
</evidence>
<evidence type="ECO:0000259" key="12">
    <source>
        <dbReference type="PROSITE" id="PS50893"/>
    </source>
</evidence>
<keyword evidence="4 10" id="KW-0812">Transmembrane</keyword>
<accession>A0A2I1PBP7</accession>
<evidence type="ECO:0000313" key="14">
    <source>
        <dbReference type="Proteomes" id="UP000234206"/>
    </source>
</evidence>
<gene>
    <name evidence="13" type="ORF">CYJ76_04205</name>
</gene>
<proteinExistence type="predicted"/>
<evidence type="ECO:0000256" key="4">
    <source>
        <dbReference type="ARBA" id="ARBA00022692"/>
    </source>
</evidence>
<comment type="caution">
    <text evidence="13">The sequence shown here is derived from an EMBL/GenBank/DDBJ whole genome shotgun (WGS) entry which is preliminary data.</text>
</comment>
<dbReference type="Gene3D" id="2.60.200.20">
    <property type="match status" value="2"/>
</dbReference>
<feature type="region of interest" description="Disordered" evidence="9">
    <location>
        <begin position="503"/>
        <end position="523"/>
    </location>
</feature>
<dbReference type="GO" id="GO:0016020">
    <property type="term" value="C:membrane"/>
    <property type="evidence" value="ECO:0007669"/>
    <property type="project" value="UniProtKB-SubCell"/>
</dbReference>
<dbReference type="SUPFAM" id="SSF52540">
    <property type="entry name" value="P-loop containing nucleoside triphosphate hydrolases"/>
    <property type="match status" value="1"/>
</dbReference>
<dbReference type="OrthoDB" id="9804819at2"/>
<evidence type="ECO:0000256" key="10">
    <source>
        <dbReference type="SAM" id="Phobius"/>
    </source>
</evidence>
<dbReference type="InterPro" id="IPR027417">
    <property type="entry name" value="P-loop_NTPase"/>
</dbReference>
<keyword evidence="6 13" id="KW-0067">ATP-binding</keyword>
<dbReference type="GO" id="GO:0005524">
    <property type="term" value="F:ATP binding"/>
    <property type="evidence" value="ECO:0007669"/>
    <property type="project" value="UniProtKB-KW"/>
</dbReference>
<feature type="compositionally biased region" description="Low complexity" evidence="9">
    <location>
        <begin position="132"/>
        <end position="151"/>
    </location>
</feature>
<dbReference type="Pfam" id="PF01061">
    <property type="entry name" value="ABC2_membrane"/>
    <property type="match status" value="1"/>
</dbReference>
<feature type="transmembrane region" description="Helical" evidence="10">
    <location>
        <begin position="627"/>
        <end position="651"/>
    </location>
</feature>
<evidence type="ECO:0000313" key="13">
    <source>
        <dbReference type="EMBL" id="PKZ42056.1"/>
    </source>
</evidence>
<comment type="subcellular location">
    <subcellularLocation>
        <location evidence="1">Membrane</location>
        <topology evidence="1">Multi-pass membrane protein</topology>
    </subcellularLocation>
</comment>
<dbReference type="InterPro" id="IPR017871">
    <property type="entry name" value="ABC_transporter-like_CS"/>
</dbReference>
<protein>
    <submittedName>
        <fullName evidence="13">ABC transporter ATP-binding protein</fullName>
    </submittedName>
</protein>
<feature type="transmembrane region" description="Helical" evidence="10">
    <location>
        <begin position="547"/>
        <end position="567"/>
    </location>
</feature>
<dbReference type="PROSITE" id="PS50006">
    <property type="entry name" value="FHA_DOMAIN"/>
    <property type="match status" value="2"/>
</dbReference>
<dbReference type="PROSITE" id="PS50893">
    <property type="entry name" value="ABC_TRANSPORTER_2"/>
    <property type="match status" value="1"/>
</dbReference>
<sequence>MAPRIVLRTASAEFTVPPSPEGAVIGRSIEADVMVPDLAVSRRHARVVLYEGVWWVQDLGSTAGTFLDGARVADSAPVHPGQHIGLGEGGHTVAVEAAAEPAPQPEPEPEPAPAEPAPAEPAPPEATRLHPLDGTGPLPGAPTATITTPDDATARTEGSWHLQPGQVLTIGRERDCDIQVEDLLVSRRHVRLEARPEGFAVTDLGSSNGTYLEGQRVESGLLTEGQRLAVGHATFRVRDGALVMGSDHGNVSLTAHGLGVRLGSGKVLLQGVDLELPRSSLLAVIGPSGAGKSTLLGALTGSRPATEGEVLYDGLDLYASYDQLRHRIGIVPQDDIVHRHLTVRAALGYAAELRFPEDVEPAARAARVAEVMEALALTPHAGTRIDRLSGGQRKRVSVAMELLTEPSLLFLDEPTSGLDPGLDKRLMTTFRELADGGRTVAVITHSVANLDLCDRVLLLAPGGRVAYFGPPAGLLPHFGADNHADVFEQVSADPEGVEAAFARTRPPQPAPARRPAGEISEPVRQQSPMRQWSVVVRRQLRVMAADPVYVAMTLAMPVLVGLLSWLVPGDAGFREPSMEARPSSSPMMVLLIVAVGAAFMGVAGSIRDLVAERPIFSREAAVGLRPLAYMAAKVSLLSVVAVLQAGILVAVTLAHTGRPEFSYFGLSWWELTLAMGLCAAACVAVGLCVSAVLRTLDQVMPTLVVAMMVMLVLSGGLFPVVDRAGLEQAAWLSPTRWGYAMAASSVDLQTLTARRSTQDPLWDHELPVYLLSALVLLLLHAVASVMAWLLVERSTRR</sequence>
<keyword evidence="2" id="KW-0813">Transport</keyword>
<keyword evidence="5" id="KW-0547">Nucleotide-binding</keyword>
<dbReference type="EMBL" id="PKIZ01000006">
    <property type="protein sequence ID" value="PKZ42056.1"/>
    <property type="molecule type" value="Genomic_DNA"/>
</dbReference>
<evidence type="ECO:0000256" key="5">
    <source>
        <dbReference type="ARBA" id="ARBA00022741"/>
    </source>
</evidence>
<keyword evidence="7 10" id="KW-1133">Transmembrane helix</keyword>
<dbReference type="PANTHER" id="PTHR48041">
    <property type="entry name" value="ABC TRANSPORTER G FAMILY MEMBER 28"/>
    <property type="match status" value="1"/>
</dbReference>
<dbReference type="InterPro" id="IPR013525">
    <property type="entry name" value="ABC2_TM"/>
</dbReference>
<keyword evidence="8 10" id="KW-0472">Membrane</keyword>
<dbReference type="GO" id="GO:0016887">
    <property type="term" value="F:ATP hydrolysis activity"/>
    <property type="evidence" value="ECO:0007669"/>
    <property type="project" value="InterPro"/>
</dbReference>
<feature type="domain" description="FHA" evidence="11">
    <location>
        <begin position="168"/>
        <end position="217"/>
    </location>
</feature>
<evidence type="ECO:0000256" key="3">
    <source>
        <dbReference type="ARBA" id="ARBA00022553"/>
    </source>
</evidence>
<dbReference type="PANTHER" id="PTHR48041:SF139">
    <property type="entry name" value="PROTEIN SCARLET"/>
    <property type="match status" value="1"/>
</dbReference>
<dbReference type="RefSeq" id="WP_101849340.1">
    <property type="nucleotide sequence ID" value="NZ_PKIZ01000006.1"/>
</dbReference>
<dbReference type="InterPro" id="IPR003439">
    <property type="entry name" value="ABC_transporter-like_ATP-bd"/>
</dbReference>
<organism evidence="13 14">
    <name type="scientific">Kytococcus schroeteri</name>
    <dbReference type="NCBI Taxonomy" id="138300"/>
    <lineage>
        <taxon>Bacteria</taxon>
        <taxon>Bacillati</taxon>
        <taxon>Actinomycetota</taxon>
        <taxon>Actinomycetes</taxon>
        <taxon>Micrococcales</taxon>
        <taxon>Kytococcaceae</taxon>
        <taxon>Kytococcus</taxon>
    </lineage>
</organism>
<name>A0A2I1PBP7_9MICO</name>
<feature type="transmembrane region" description="Helical" evidence="10">
    <location>
        <begin position="700"/>
        <end position="721"/>
    </location>
</feature>
<keyword evidence="3" id="KW-0597">Phosphoprotein</keyword>
<dbReference type="CDD" id="cd00060">
    <property type="entry name" value="FHA"/>
    <property type="match status" value="2"/>
</dbReference>
<dbReference type="SMART" id="SM00240">
    <property type="entry name" value="FHA"/>
    <property type="match status" value="2"/>
</dbReference>
<evidence type="ECO:0000256" key="1">
    <source>
        <dbReference type="ARBA" id="ARBA00004141"/>
    </source>
</evidence>
<dbReference type="InterPro" id="IPR050352">
    <property type="entry name" value="ABCG_transporters"/>
</dbReference>
<reference evidence="13 14" key="1">
    <citation type="submission" date="2017-12" db="EMBL/GenBank/DDBJ databases">
        <title>Phylogenetic diversity of female urinary microbiome.</title>
        <authorList>
            <person name="Thomas-White K."/>
            <person name="Wolfe A.J."/>
        </authorList>
    </citation>
    <scope>NUCLEOTIDE SEQUENCE [LARGE SCALE GENOMIC DNA]</scope>
    <source>
        <strain evidence="13 14">UMB1298</strain>
    </source>
</reference>
<dbReference type="InterPro" id="IPR000253">
    <property type="entry name" value="FHA_dom"/>
</dbReference>
<dbReference type="FunFam" id="3.40.50.300:FF:000474">
    <property type="entry name" value="Putative ABC transporter ATP-binding subunit"/>
    <property type="match status" value="1"/>
</dbReference>
<dbReference type="InterPro" id="IPR003593">
    <property type="entry name" value="AAA+_ATPase"/>
</dbReference>
<dbReference type="Proteomes" id="UP000234206">
    <property type="component" value="Unassembled WGS sequence"/>
</dbReference>
<feature type="transmembrane region" description="Helical" evidence="10">
    <location>
        <begin position="768"/>
        <end position="791"/>
    </location>
</feature>
<feature type="transmembrane region" description="Helical" evidence="10">
    <location>
        <begin position="587"/>
        <end position="606"/>
    </location>
</feature>
<dbReference type="AlphaFoldDB" id="A0A2I1PBP7"/>
<dbReference type="InterPro" id="IPR008984">
    <property type="entry name" value="SMAD_FHA_dom_sf"/>
</dbReference>
<dbReference type="Pfam" id="PF00498">
    <property type="entry name" value="FHA"/>
    <property type="match status" value="2"/>
</dbReference>
<feature type="domain" description="FHA" evidence="11">
    <location>
        <begin position="23"/>
        <end position="72"/>
    </location>
</feature>
<feature type="domain" description="ABC transporter" evidence="12">
    <location>
        <begin position="253"/>
        <end position="487"/>
    </location>
</feature>
<evidence type="ECO:0000256" key="7">
    <source>
        <dbReference type="ARBA" id="ARBA00022989"/>
    </source>
</evidence>
<dbReference type="Gene3D" id="3.40.50.300">
    <property type="entry name" value="P-loop containing nucleotide triphosphate hydrolases"/>
    <property type="match status" value="1"/>
</dbReference>
<evidence type="ECO:0000256" key="9">
    <source>
        <dbReference type="SAM" id="MobiDB-lite"/>
    </source>
</evidence>